<feature type="transmembrane region" description="Helical" evidence="1">
    <location>
        <begin position="23"/>
        <end position="41"/>
    </location>
</feature>
<feature type="transmembrane region" description="Helical" evidence="1">
    <location>
        <begin position="231"/>
        <end position="249"/>
    </location>
</feature>
<protein>
    <recommendedName>
        <fullName evidence="4">O-antigen polymerase</fullName>
    </recommendedName>
</protein>
<keyword evidence="1" id="KW-0812">Transmembrane</keyword>
<feature type="transmembrane region" description="Helical" evidence="1">
    <location>
        <begin position="103"/>
        <end position="121"/>
    </location>
</feature>
<evidence type="ECO:0000313" key="3">
    <source>
        <dbReference type="Proteomes" id="UP000076959"/>
    </source>
</evidence>
<evidence type="ECO:0008006" key="4">
    <source>
        <dbReference type="Google" id="ProtNLM"/>
    </source>
</evidence>
<accession>A0A176Z6P8</accession>
<dbReference type="Proteomes" id="UP000076959">
    <property type="component" value="Unassembled WGS sequence"/>
</dbReference>
<gene>
    <name evidence="2" type="ORF">AYJ54_39485</name>
</gene>
<feature type="transmembrane region" description="Helical" evidence="1">
    <location>
        <begin position="172"/>
        <end position="196"/>
    </location>
</feature>
<organism evidence="2 3">
    <name type="scientific">Bradyrhizobium centrolobii</name>
    <dbReference type="NCBI Taxonomy" id="1505087"/>
    <lineage>
        <taxon>Bacteria</taxon>
        <taxon>Pseudomonadati</taxon>
        <taxon>Pseudomonadota</taxon>
        <taxon>Alphaproteobacteria</taxon>
        <taxon>Hyphomicrobiales</taxon>
        <taxon>Nitrobacteraceae</taxon>
        <taxon>Bradyrhizobium</taxon>
    </lineage>
</organism>
<sequence length="398" mass="41215">MLAIAARGPEAEIASTAPLLKRFAPAILIPVVWMVLQTFPLPSSLPAHPIWSATSIALNDPSLPGRISLDPGATLRSLFLYLTDVSLVVSTVILAKDRHRAETILFVLCAVTTFMSVEVLLGRLDLFAGMLPDASAPTSPFPAAAALATVANAALVARAIERHLHQQDIRNLASVPLWLGLLCGLFGIAAAVAAMASLARGTLLAAVGLGLTVIVFIAAARRLGFRSWPSAILFAVLMAIAGSLAVQRLQSGGSGLLGLVSFAPGAMALAERLLSDAPWLGNGVGTFPLASRAYQDFGAAAVVIPPSSAVLIAIESGRLALVILAGFAAQLFFFTFRGAIRRGRDFFFASAAAAGVLLVFCESFLDASLLSPAVRIIVAVTIGLGLAQSAGRTSGLKC</sequence>
<evidence type="ECO:0000313" key="2">
    <source>
        <dbReference type="EMBL" id="OAF15463.1"/>
    </source>
</evidence>
<proteinExistence type="predicted"/>
<keyword evidence="3" id="KW-1185">Reference proteome</keyword>
<comment type="caution">
    <text evidence="2">The sequence shown here is derived from an EMBL/GenBank/DDBJ whole genome shotgun (WGS) entry which is preliminary data.</text>
</comment>
<name>A0A176Z6P8_9BRAD</name>
<evidence type="ECO:0000256" key="1">
    <source>
        <dbReference type="SAM" id="Phobius"/>
    </source>
</evidence>
<keyword evidence="1" id="KW-0472">Membrane</keyword>
<keyword evidence="1" id="KW-1133">Transmembrane helix</keyword>
<feature type="transmembrane region" description="Helical" evidence="1">
    <location>
        <begin position="371"/>
        <end position="387"/>
    </location>
</feature>
<dbReference type="STRING" id="1505087.AYJ54_39485"/>
<dbReference type="AlphaFoldDB" id="A0A176Z6P8"/>
<reference evidence="2 3" key="1">
    <citation type="submission" date="2016-03" db="EMBL/GenBank/DDBJ databases">
        <title>Draft Genome Sequence of the Strain BR 10245 (Bradyrhizobium sp.) isolated from nodules of Centrolobium paraense.</title>
        <authorList>
            <person name="Simoes-Araujo J.L.Sr."/>
            <person name="Barauna A.C."/>
            <person name="Silva K."/>
            <person name="Zilli J.E."/>
        </authorList>
    </citation>
    <scope>NUCLEOTIDE SEQUENCE [LARGE SCALE GENOMIC DNA]</scope>
    <source>
        <strain evidence="2 3">BR 10245</strain>
    </source>
</reference>
<feature type="transmembrane region" description="Helical" evidence="1">
    <location>
        <begin position="346"/>
        <end position="365"/>
    </location>
</feature>
<feature type="transmembrane region" description="Helical" evidence="1">
    <location>
        <begin position="202"/>
        <end position="219"/>
    </location>
</feature>
<feature type="transmembrane region" description="Helical" evidence="1">
    <location>
        <begin position="141"/>
        <end position="160"/>
    </location>
</feature>
<dbReference type="EMBL" id="LUUB01000022">
    <property type="protein sequence ID" value="OAF15463.1"/>
    <property type="molecule type" value="Genomic_DNA"/>
</dbReference>
<feature type="transmembrane region" description="Helical" evidence="1">
    <location>
        <begin position="78"/>
        <end position="96"/>
    </location>
</feature>
<feature type="transmembrane region" description="Helical" evidence="1">
    <location>
        <begin position="320"/>
        <end position="339"/>
    </location>
</feature>